<evidence type="ECO:0000259" key="6">
    <source>
        <dbReference type="PROSITE" id="PS50090"/>
    </source>
</evidence>
<gene>
    <name evidence="8" type="ORF">OLEA9_A017037</name>
</gene>
<dbReference type="AlphaFoldDB" id="A0A8S0VE05"/>
<evidence type="ECO:0000313" key="9">
    <source>
        <dbReference type="Proteomes" id="UP000594638"/>
    </source>
</evidence>
<feature type="domain" description="HTH myb-type" evidence="7">
    <location>
        <begin position="71"/>
        <end position="125"/>
    </location>
</feature>
<dbReference type="PROSITE" id="PS51294">
    <property type="entry name" value="HTH_MYB"/>
    <property type="match status" value="2"/>
</dbReference>
<protein>
    <submittedName>
        <fullName evidence="8">Myb-related Myb4</fullName>
    </submittedName>
</protein>
<dbReference type="EMBL" id="CACTIH010009229">
    <property type="protein sequence ID" value="CAA3027970.1"/>
    <property type="molecule type" value="Genomic_DNA"/>
</dbReference>
<keyword evidence="9" id="KW-1185">Reference proteome</keyword>
<keyword evidence="3" id="KW-0238">DNA-binding</keyword>
<dbReference type="GO" id="GO:0005634">
    <property type="term" value="C:nucleus"/>
    <property type="evidence" value="ECO:0007669"/>
    <property type="project" value="UniProtKB-SubCell"/>
</dbReference>
<evidence type="ECO:0000256" key="4">
    <source>
        <dbReference type="ARBA" id="ARBA00023242"/>
    </source>
</evidence>
<dbReference type="SUPFAM" id="SSF46689">
    <property type="entry name" value="Homeodomain-like"/>
    <property type="match status" value="1"/>
</dbReference>
<dbReference type="Gene3D" id="1.10.10.60">
    <property type="entry name" value="Homeodomain-like"/>
    <property type="match status" value="2"/>
</dbReference>
<dbReference type="Gramene" id="OE9A017037T1">
    <property type="protein sequence ID" value="OE9A017037C1"/>
    <property type="gene ID" value="OE9A017037"/>
</dbReference>
<feature type="domain" description="Myb-like" evidence="6">
    <location>
        <begin position="71"/>
        <end position="121"/>
    </location>
</feature>
<dbReference type="PROSITE" id="PS50090">
    <property type="entry name" value="MYB_LIKE"/>
    <property type="match status" value="2"/>
</dbReference>
<keyword evidence="2" id="KW-0677">Repeat</keyword>
<evidence type="ECO:0000256" key="2">
    <source>
        <dbReference type="ARBA" id="ARBA00022737"/>
    </source>
</evidence>
<name>A0A8S0VE05_OLEEU</name>
<dbReference type="InterPro" id="IPR009057">
    <property type="entry name" value="Homeodomain-like_sf"/>
</dbReference>
<dbReference type="PANTHER" id="PTHR10641">
    <property type="entry name" value="MYB FAMILY TRANSCRIPTION FACTOR"/>
    <property type="match status" value="1"/>
</dbReference>
<evidence type="ECO:0000256" key="3">
    <source>
        <dbReference type="ARBA" id="ARBA00023125"/>
    </source>
</evidence>
<dbReference type="CDD" id="cd00167">
    <property type="entry name" value="SANT"/>
    <property type="match status" value="2"/>
</dbReference>
<dbReference type="OrthoDB" id="2143914at2759"/>
<dbReference type="Pfam" id="PF00249">
    <property type="entry name" value="Myb_DNA-binding"/>
    <property type="match status" value="2"/>
</dbReference>
<feature type="domain" description="Myb-like" evidence="6">
    <location>
        <begin position="18"/>
        <end position="70"/>
    </location>
</feature>
<sequence>MINRELREKMMRPSLVDSNGMKKGAWSEEEDNKLRAYIQRYGHWNWRQLPKYAGLARCGKSCRLRWVNYLKPGVKRGNYSKEEEVLIIQLHAKLGNKWSAIASKVPGRTDNEIKNYWHSFMKKRNKRNAAETRMITKEYCKTSSPSEVSQKEQSYQISRFLTIQKESTLKDAVNADSSCLHKLENSVSSLNYVNNVAHDTTCWDSVVEGNFWTQPCQIDYFESSVELEYDELSTLNPYILSPPHWAEEDDLFIRCDPEET</sequence>
<proteinExistence type="predicted"/>
<dbReference type="InterPro" id="IPR001005">
    <property type="entry name" value="SANT/Myb"/>
</dbReference>
<feature type="domain" description="HTH myb-type" evidence="7">
    <location>
        <begin position="18"/>
        <end position="70"/>
    </location>
</feature>
<evidence type="ECO:0000256" key="1">
    <source>
        <dbReference type="ARBA" id="ARBA00004123"/>
    </source>
</evidence>
<dbReference type="GO" id="GO:0003677">
    <property type="term" value="F:DNA binding"/>
    <property type="evidence" value="ECO:0007669"/>
    <property type="project" value="UniProtKB-KW"/>
</dbReference>
<dbReference type="PANTHER" id="PTHR10641:SF1377">
    <property type="entry name" value="MYB-RELATED PROTEIN MYB4-LIKE"/>
    <property type="match status" value="1"/>
</dbReference>
<dbReference type="SMART" id="SM00717">
    <property type="entry name" value="SANT"/>
    <property type="match status" value="2"/>
</dbReference>
<evidence type="ECO:0000256" key="5">
    <source>
        <dbReference type="ARBA" id="ARBA00057804"/>
    </source>
</evidence>
<evidence type="ECO:0000259" key="7">
    <source>
        <dbReference type="PROSITE" id="PS51294"/>
    </source>
</evidence>
<organism evidence="8 9">
    <name type="scientific">Olea europaea subsp. europaea</name>
    <dbReference type="NCBI Taxonomy" id="158383"/>
    <lineage>
        <taxon>Eukaryota</taxon>
        <taxon>Viridiplantae</taxon>
        <taxon>Streptophyta</taxon>
        <taxon>Embryophyta</taxon>
        <taxon>Tracheophyta</taxon>
        <taxon>Spermatophyta</taxon>
        <taxon>Magnoliopsida</taxon>
        <taxon>eudicotyledons</taxon>
        <taxon>Gunneridae</taxon>
        <taxon>Pentapetalae</taxon>
        <taxon>asterids</taxon>
        <taxon>lamiids</taxon>
        <taxon>Lamiales</taxon>
        <taxon>Oleaceae</taxon>
        <taxon>Oleeae</taxon>
        <taxon>Olea</taxon>
    </lineage>
</organism>
<evidence type="ECO:0000313" key="8">
    <source>
        <dbReference type="EMBL" id="CAA3027970.1"/>
    </source>
</evidence>
<comment type="function">
    <text evidence="5">Transcription factor.</text>
</comment>
<dbReference type="Proteomes" id="UP000594638">
    <property type="component" value="Unassembled WGS sequence"/>
</dbReference>
<comment type="subcellular location">
    <subcellularLocation>
        <location evidence="1">Nucleus</location>
    </subcellularLocation>
</comment>
<dbReference type="InterPro" id="IPR015495">
    <property type="entry name" value="Myb_TF_plants"/>
</dbReference>
<accession>A0A8S0VE05</accession>
<dbReference type="FunFam" id="1.10.10.60:FF:000001">
    <property type="entry name" value="MYB-related transcription factor"/>
    <property type="match status" value="1"/>
</dbReference>
<comment type="caution">
    <text evidence="8">The sequence shown here is derived from an EMBL/GenBank/DDBJ whole genome shotgun (WGS) entry which is preliminary data.</text>
</comment>
<dbReference type="InterPro" id="IPR017930">
    <property type="entry name" value="Myb_dom"/>
</dbReference>
<keyword evidence="4" id="KW-0539">Nucleus</keyword>
<reference evidence="8 9" key="1">
    <citation type="submission" date="2019-12" db="EMBL/GenBank/DDBJ databases">
        <authorList>
            <person name="Alioto T."/>
            <person name="Alioto T."/>
            <person name="Gomez Garrido J."/>
        </authorList>
    </citation>
    <scope>NUCLEOTIDE SEQUENCE [LARGE SCALE GENOMIC DNA]</scope>
</reference>